<protein>
    <submittedName>
        <fullName evidence="1">Uncharacterized protein</fullName>
    </submittedName>
</protein>
<dbReference type="EMBL" id="CAKXYP010000029">
    <property type="protein sequence ID" value="CAH9419964.1"/>
    <property type="molecule type" value="Genomic_DNA"/>
</dbReference>
<organism evidence="1 2">
    <name type="scientific">Streptomyces globisporus</name>
    <dbReference type="NCBI Taxonomy" id="1908"/>
    <lineage>
        <taxon>Bacteria</taxon>
        <taxon>Bacillati</taxon>
        <taxon>Actinomycetota</taxon>
        <taxon>Actinomycetes</taxon>
        <taxon>Kitasatosporales</taxon>
        <taxon>Streptomycetaceae</taxon>
        <taxon>Streptomyces</taxon>
    </lineage>
</organism>
<sequence>MLPPQYAHGRLAYDAPKHLIAAGSKATGRHHAVRERGS</sequence>
<keyword evidence="2" id="KW-1185">Reference proteome</keyword>
<dbReference type="Proteomes" id="UP001154015">
    <property type="component" value="Unassembled WGS sequence"/>
</dbReference>
<gene>
    <name evidence="1" type="ORF">SGL43_07020</name>
</gene>
<proteinExistence type="predicted"/>
<reference evidence="1" key="1">
    <citation type="submission" date="2022-03" db="EMBL/GenBank/DDBJ databases">
        <authorList>
            <person name="Leyn A S."/>
        </authorList>
    </citation>
    <scope>NUCLEOTIDE SEQUENCE</scope>
    <source>
        <strain evidence="1">Streptomyces globisporus 4-3</strain>
    </source>
</reference>
<evidence type="ECO:0000313" key="2">
    <source>
        <dbReference type="Proteomes" id="UP001154015"/>
    </source>
</evidence>
<comment type="caution">
    <text evidence="1">The sequence shown here is derived from an EMBL/GenBank/DDBJ whole genome shotgun (WGS) entry which is preliminary data.</text>
</comment>
<accession>A0ABM9H8I2</accession>
<name>A0ABM9H8I2_STRGL</name>
<evidence type="ECO:0000313" key="1">
    <source>
        <dbReference type="EMBL" id="CAH9419964.1"/>
    </source>
</evidence>